<protein>
    <submittedName>
        <fullName evidence="2">Uncharacterized protein</fullName>
    </submittedName>
</protein>
<name>A0A817TV92_9BILA</name>
<accession>A0A817TV92</accession>
<comment type="caution">
    <text evidence="2">The sequence shown here is derived from an EMBL/GenBank/DDBJ whole genome shotgun (WGS) entry which is preliminary data.</text>
</comment>
<dbReference type="Proteomes" id="UP000663865">
    <property type="component" value="Unassembled WGS sequence"/>
</dbReference>
<evidence type="ECO:0000313" key="2">
    <source>
        <dbReference type="EMBL" id="CAF3322757.1"/>
    </source>
</evidence>
<reference evidence="2" key="1">
    <citation type="submission" date="2021-02" db="EMBL/GenBank/DDBJ databases">
        <authorList>
            <person name="Nowell W R."/>
        </authorList>
    </citation>
    <scope>NUCLEOTIDE SEQUENCE</scope>
</reference>
<dbReference type="Proteomes" id="UP000663872">
    <property type="component" value="Unassembled WGS sequence"/>
</dbReference>
<dbReference type="AlphaFoldDB" id="A0A817TV92"/>
<gene>
    <name evidence="1" type="ORF">GRG538_LOCUS1688</name>
    <name evidence="2" type="ORF">KIK155_LOCUS659</name>
</gene>
<proteinExistence type="predicted"/>
<evidence type="ECO:0000313" key="1">
    <source>
        <dbReference type="EMBL" id="CAF3313168.1"/>
    </source>
</evidence>
<organism evidence="2 3">
    <name type="scientific">Rotaria socialis</name>
    <dbReference type="NCBI Taxonomy" id="392032"/>
    <lineage>
        <taxon>Eukaryota</taxon>
        <taxon>Metazoa</taxon>
        <taxon>Spiralia</taxon>
        <taxon>Gnathifera</taxon>
        <taxon>Rotifera</taxon>
        <taxon>Eurotatoria</taxon>
        <taxon>Bdelloidea</taxon>
        <taxon>Philodinida</taxon>
        <taxon>Philodinidae</taxon>
        <taxon>Rotaria</taxon>
    </lineage>
</organism>
<feature type="non-terminal residue" evidence="2">
    <location>
        <position position="1"/>
    </location>
</feature>
<sequence length="78" mass="9012">EMLNDNVNQMNQEIFKKQAPSTIKRVDQAKLNDPLDNVAHVHFTDGAALRDDGTWKHGNRALSLQEKNWLTAWEWTLP</sequence>
<dbReference type="EMBL" id="CAJNYT010000043">
    <property type="protein sequence ID" value="CAF3313168.1"/>
    <property type="molecule type" value="Genomic_DNA"/>
</dbReference>
<dbReference type="EMBL" id="CAJNYV010000018">
    <property type="protein sequence ID" value="CAF3322757.1"/>
    <property type="molecule type" value="Genomic_DNA"/>
</dbReference>
<evidence type="ECO:0000313" key="3">
    <source>
        <dbReference type="Proteomes" id="UP000663865"/>
    </source>
</evidence>